<dbReference type="Gene3D" id="3.40.50.720">
    <property type="entry name" value="NAD(P)-binding Rossmann-like Domain"/>
    <property type="match status" value="1"/>
</dbReference>
<organism evidence="7 8">
    <name type="scientific">Paraglomus occultum</name>
    <dbReference type="NCBI Taxonomy" id="144539"/>
    <lineage>
        <taxon>Eukaryota</taxon>
        <taxon>Fungi</taxon>
        <taxon>Fungi incertae sedis</taxon>
        <taxon>Mucoromycota</taxon>
        <taxon>Glomeromycotina</taxon>
        <taxon>Glomeromycetes</taxon>
        <taxon>Paraglomerales</taxon>
        <taxon>Paraglomeraceae</taxon>
        <taxon>Paraglomus</taxon>
    </lineage>
</organism>
<dbReference type="Proteomes" id="UP000789572">
    <property type="component" value="Unassembled WGS sequence"/>
</dbReference>
<dbReference type="Pfam" id="PF08240">
    <property type="entry name" value="ADH_N"/>
    <property type="match status" value="1"/>
</dbReference>
<name>A0A9N8YXM6_9GLOM</name>
<reference evidence="7" key="1">
    <citation type="submission" date="2021-06" db="EMBL/GenBank/DDBJ databases">
        <authorList>
            <person name="Kallberg Y."/>
            <person name="Tangrot J."/>
            <person name="Rosling A."/>
        </authorList>
    </citation>
    <scope>NUCLEOTIDE SEQUENCE</scope>
    <source>
        <strain evidence="7">IA702</strain>
    </source>
</reference>
<evidence type="ECO:0000259" key="6">
    <source>
        <dbReference type="Pfam" id="PF08240"/>
    </source>
</evidence>
<keyword evidence="3" id="KW-0479">Metal-binding</keyword>
<evidence type="ECO:0000256" key="5">
    <source>
        <dbReference type="ARBA" id="ARBA00023002"/>
    </source>
</evidence>
<feature type="domain" description="Alcohol dehydrogenase-like N-terminal" evidence="6">
    <location>
        <begin position="69"/>
        <end position="171"/>
    </location>
</feature>
<comment type="caution">
    <text evidence="7">The sequence shown here is derived from an EMBL/GenBank/DDBJ whole genome shotgun (WGS) entry which is preliminary data.</text>
</comment>
<dbReference type="InterPro" id="IPR013154">
    <property type="entry name" value="ADH-like_N"/>
</dbReference>
<dbReference type="EMBL" id="CAJVPJ010000010">
    <property type="protein sequence ID" value="CAG8454562.1"/>
    <property type="molecule type" value="Genomic_DNA"/>
</dbReference>
<dbReference type="PANTHER" id="PTHR43350:SF19">
    <property type="entry name" value="D-GULOSIDE 3-DEHYDROGENASE"/>
    <property type="match status" value="1"/>
</dbReference>
<dbReference type="SUPFAM" id="SSF51735">
    <property type="entry name" value="NAD(P)-binding Rossmann-fold domains"/>
    <property type="match status" value="1"/>
</dbReference>
<dbReference type="AlphaFoldDB" id="A0A9N8YXM6"/>
<keyword evidence="4" id="KW-0862">Zinc</keyword>
<sequence length="523" mass="57748">MSAFAISASKPIIGTLEYEGEILSVDFTLPEYHRDGSLRLAKYAYYAHTPESTVWRNDKELINLGEGYKILKVKYCGICSTDLSRRWLPYPLPQITGHEVVGFYRSKPVVIEINASHKARGIADGTRIPCAFCSSGLETHCPDRITLGINQLPGGLSPYVIVPKNAIKYVPENLSLMAAVLTEPFAAALHAVETTPPKEGNEVAVLGPRKLGMLVLAALHAYKSKHKLNFTTTAIFRKPNTPHKLISLAKKLGAETDFSSTMRERKFDLLFDTSGSPDGFLRANDLSRGILHLKSTHGQQVCGLKRMADFVVDELALIRFSEDNLSFSWPNEVTRRRNHNILVSSSVAGEICHKIEKTGRNVFVMTPDEAVIFVDNWMSQLREGGKVDDDQLLLSPVPRFDLAVIGQLEELDQIVRPIEGQETTILRPRGAILYAPTSNIETNALTKALVEDNITIWSTRCGDLARALEALSSDTELAAVLEKQMITHKVNLRDLANGFEIASSTADSDNPVIKVVVDVDVDS</sequence>
<dbReference type="InterPro" id="IPR011032">
    <property type="entry name" value="GroES-like_sf"/>
</dbReference>
<dbReference type="OrthoDB" id="3941538at2759"/>
<evidence type="ECO:0000256" key="3">
    <source>
        <dbReference type="ARBA" id="ARBA00022723"/>
    </source>
</evidence>
<evidence type="ECO:0000256" key="2">
    <source>
        <dbReference type="ARBA" id="ARBA00008072"/>
    </source>
</evidence>
<dbReference type="GO" id="GO:0046872">
    <property type="term" value="F:metal ion binding"/>
    <property type="evidence" value="ECO:0007669"/>
    <property type="project" value="UniProtKB-KW"/>
</dbReference>
<comment type="cofactor">
    <cofactor evidence="1">
        <name>Zn(2+)</name>
        <dbReference type="ChEBI" id="CHEBI:29105"/>
    </cofactor>
</comment>
<comment type="similarity">
    <text evidence="2">Belongs to the zinc-containing alcohol dehydrogenase family.</text>
</comment>
<evidence type="ECO:0000256" key="1">
    <source>
        <dbReference type="ARBA" id="ARBA00001947"/>
    </source>
</evidence>
<evidence type="ECO:0000256" key="4">
    <source>
        <dbReference type="ARBA" id="ARBA00022833"/>
    </source>
</evidence>
<keyword evidence="8" id="KW-1185">Reference proteome</keyword>
<evidence type="ECO:0000313" key="8">
    <source>
        <dbReference type="Proteomes" id="UP000789572"/>
    </source>
</evidence>
<dbReference type="PANTHER" id="PTHR43350">
    <property type="entry name" value="NAD-DEPENDENT ALCOHOL DEHYDROGENASE"/>
    <property type="match status" value="1"/>
</dbReference>
<dbReference type="InterPro" id="IPR036291">
    <property type="entry name" value="NAD(P)-bd_dom_sf"/>
</dbReference>
<dbReference type="Gene3D" id="3.90.180.10">
    <property type="entry name" value="Medium-chain alcohol dehydrogenases, catalytic domain"/>
    <property type="match status" value="1"/>
</dbReference>
<protein>
    <submittedName>
        <fullName evidence="7">9251_t:CDS:1</fullName>
    </submittedName>
</protein>
<dbReference type="GO" id="GO:0016491">
    <property type="term" value="F:oxidoreductase activity"/>
    <property type="evidence" value="ECO:0007669"/>
    <property type="project" value="UniProtKB-KW"/>
</dbReference>
<accession>A0A9N8YXM6</accession>
<gene>
    <name evidence="7" type="ORF">POCULU_LOCUS220</name>
</gene>
<dbReference type="SUPFAM" id="SSF50129">
    <property type="entry name" value="GroES-like"/>
    <property type="match status" value="1"/>
</dbReference>
<proteinExistence type="inferred from homology"/>
<evidence type="ECO:0000313" key="7">
    <source>
        <dbReference type="EMBL" id="CAG8454562.1"/>
    </source>
</evidence>
<keyword evidence="5" id="KW-0560">Oxidoreductase</keyword>